<keyword evidence="1" id="KW-0175">Coiled coil</keyword>
<dbReference type="EMBL" id="MCFG01000070">
    <property type="protein sequence ID" value="ORX83598.1"/>
    <property type="molecule type" value="Genomic_DNA"/>
</dbReference>
<reference evidence="2 3" key="1">
    <citation type="submission" date="2016-08" db="EMBL/GenBank/DDBJ databases">
        <title>A Parts List for Fungal Cellulosomes Revealed by Comparative Genomics.</title>
        <authorList>
            <consortium name="DOE Joint Genome Institute"/>
            <person name="Haitjema C.H."/>
            <person name="Gilmore S.P."/>
            <person name="Henske J.K."/>
            <person name="Solomon K.V."/>
            <person name="De Groot R."/>
            <person name="Kuo A."/>
            <person name="Mondo S.J."/>
            <person name="Salamov A.A."/>
            <person name="Labutti K."/>
            <person name="Zhao Z."/>
            <person name="Chiniquy J."/>
            <person name="Barry K."/>
            <person name="Brewer H.M."/>
            <person name="Purvine S.O."/>
            <person name="Wright A.T."/>
            <person name="Boxma B."/>
            <person name="Van Alen T."/>
            <person name="Hackstein J.H."/>
            <person name="Baker S.E."/>
            <person name="Grigoriev I.V."/>
            <person name="O'Malley M.A."/>
        </authorList>
    </citation>
    <scope>NUCLEOTIDE SEQUENCE [LARGE SCALE GENOMIC DNA]</scope>
    <source>
        <strain evidence="2 3">S4</strain>
    </source>
</reference>
<evidence type="ECO:0000256" key="1">
    <source>
        <dbReference type="SAM" id="Coils"/>
    </source>
</evidence>
<name>A0A1Y1XCX8_9FUNG</name>
<feature type="coiled-coil region" evidence="1">
    <location>
        <begin position="35"/>
        <end position="62"/>
    </location>
</feature>
<reference evidence="2 3" key="2">
    <citation type="submission" date="2016-08" db="EMBL/GenBank/DDBJ databases">
        <title>Pervasive Adenine N6-methylation of Active Genes in Fungi.</title>
        <authorList>
            <consortium name="DOE Joint Genome Institute"/>
            <person name="Mondo S.J."/>
            <person name="Dannebaum R.O."/>
            <person name="Kuo R.C."/>
            <person name="Labutti K."/>
            <person name="Haridas S."/>
            <person name="Kuo A."/>
            <person name="Salamov A."/>
            <person name="Ahrendt S.R."/>
            <person name="Lipzen A."/>
            <person name="Sullivan W."/>
            <person name="Andreopoulos W.B."/>
            <person name="Clum A."/>
            <person name="Lindquist E."/>
            <person name="Daum C."/>
            <person name="Ramamoorthy G.K."/>
            <person name="Gryganskyi A."/>
            <person name="Culley D."/>
            <person name="Magnuson J.K."/>
            <person name="James T.Y."/>
            <person name="O'Malley M.A."/>
            <person name="Stajich J.E."/>
            <person name="Spatafora J.W."/>
            <person name="Visel A."/>
            <person name="Grigoriev I.V."/>
        </authorList>
    </citation>
    <scope>NUCLEOTIDE SEQUENCE [LARGE SCALE GENOMIC DNA]</scope>
    <source>
        <strain evidence="2 3">S4</strain>
    </source>
</reference>
<gene>
    <name evidence="2" type="ORF">BCR32DRAFT_291914</name>
</gene>
<accession>A0A1Y1XCX8</accession>
<protein>
    <submittedName>
        <fullName evidence="2">Uncharacterized protein</fullName>
    </submittedName>
</protein>
<dbReference type="AlphaFoldDB" id="A0A1Y1XCX8"/>
<comment type="caution">
    <text evidence="2">The sequence shown here is derived from an EMBL/GenBank/DDBJ whole genome shotgun (WGS) entry which is preliminary data.</text>
</comment>
<evidence type="ECO:0000313" key="2">
    <source>
        <dbReference type="EMBL" id="ORX83598.1"/>
    </source>
</evidence>
<sequence>MKDRKKMTHLQYTYIDNSKNINIEKQLELKNPNSLLSLAENIEKLKVEINDYLTDRVKVEADEKKKKSN</sequence>
<proteinExistence type="predicted"/>
<organism evidence="2 3">
    <name type="scientific">Anaeromyces robustus</name>
    <dbReference type="NCBI Taxonomy" id="1754192"/>
    <lineage>
        <taxon>Eukaryota</taxon>
        <taxon>Fungi</taxon>
        <taxon>Fungi incertae sedis</taxon>
        <taxon>Chytridiomycota</taxon>
        <taxon>Chytridiomycota incertae sedis</taxon>
        <taxon>Neocallimastigomycetes</taxon>
        <taxon>Neocallimastigales</taxon>
        <taxon>Neocallimastigaceae</taxon>
        <taxon>Anaeromyces</taxon>
    </lineage>
</organism>
<dbReference type="OrthoDB" id="10434202at2759"/>
<keyword evidence="3" id="KW-1185">Reference proteome</keyword>
<evidence type="ECO:0000313" key="3">
    <source>
        <dbReference type="Proteomes" id="UP000193944"/>
    </source>
</evidence>
<dbReference type="Proteomes" id="UP000193944">
    <property type="component" value="Unassembled WGS sequence"/>
</dbReference>